<name>A0A1C3XLM5_9HYPH</name>
<evidence type="ECO:0000313" key="1">
    <source>
        <dbReference type="EMBL" id="SCB53202.1"/>
    </source>
</evidence>
<dbReference type="EMBL" id="FMAF01000065">
    <property type="protein sequence ID" value="SCB53202.1"/>
    <property type="molecule type" value="Genomic_DNA"/>
</dbReference>
<dbReference type="Proteomes" id="UP000199205">
    <property type="component" value="Unassembled WGS sequence"/>
</dbReference>
<accession>A0A1C3XLM5</accession>
<organism evidence="1 2">
    <name type="scientific">Rhizobium lusitanum</name>
    <dbReference type="NCBI Taxonomy" id="293958"/>
    <lineage>
        <taxon>Bacteria</taxon>
        <taxon>Pseudomonadati</taxon>
        <taxon>Pseudomonadota</taxon>
        <taxon>Alphaproteobacteria</taxon>
        <taxon>Hyphomicrobiales</taxon>
        <taxon>Rhizobiaceae</taxon>
        <taxon>Rhizobium/Agrobacterium group</taxon>
        <taxon>Rhizobium</taxon>
    </lineage>
</organism>
<gene>
    <name evidence="1" type="ORF">GA0061101_1651</name>
</gene>
<proteinExistence type="predicted"/>
<reference evidence="1 2" key="1">
    <citation type="submission" date="2016-08" db="EMBL/GenBank/DDBJ databases">
        <authorList>
            <person name="Seilhamer J.J."/>
        </authorList>
    </citation>
    <scope>NUCLEOTIDE SEQUENCE [LARGE SCALE GENOMIC DNA]</scope>
    <source>
        <strain evidence="1 2">P1-7</strain>
    </source>
</reference>
<dbReference type="AlphaFoldDB" id="A0A1C3XLM5"/>
<sequence>MLRIQSRLNHVILNRRELTPIMTRIAAIINEVYSLVQNVTVEVYSKDPNLFRSRKLRRPRFSFFSSSIVKELTRKTSRNHFP</sequence>
<protein>
    <submittedName>
        <fullName evidence="1">Uncharacterized protein</fullName>
    </submittedName>
</protein>
<evidence type="ECO:0000313" key="2">
    <source>
        <dbReference type="Proteomes" id="UP000199205"/>
    </source>
</evidence>